<dbReference type="EMBL" id="QOUW02000312">
    <property type="protein sequence ID" value="RIV97854.1"/>
    <property type="molecule type" value="Genomic_DNA"/>
</dbReference>
<feature type="transmembrane region" description="Helical" evidence="1">
    <location>
        <begin position="6"/>
        <end position="26"/>
    </location>
</feature>
<name>A0A8B3D741_VIBHA</name>
<keyword evidence="1" id="KW-0812">Transmembrane</keyword>
<feature type="transmembrane region" description="Helical" evidence="1">
    <location>
        <begin position="62"/>
        <end position="82"/>
    </location>
</feature>
<accession>A0A8B3D741</accession>
<keyword evidence="1" id="KW-0472">Membrane</keyword>
<dbReference type="Proteomes" id="UP000253437">
    <property type="component" value="Unassembled WGS sequence"/>
</dbReference>
<organism evidence="2 3">
    <name type="scientific">Vibrio harveyi</name>
    <name type="common">Beneckea harveyi</name>
    <dbReference type="NCBI Taxonomy" id="669"/>
    <lineage>
        <taxon>Bacteria</taxon>
        <taxon>Pseudomonadati</taxon>
        <taxon>Pseudomonadota</taxon>
        <taxon>Gammaproteobacteria</taxon>
        <taxon>Vibrionales</taxon>
        <taxon>Vibrionaceae</taxon>
        <taxon>Vibrio</taxon>
    </lineage>
</organism>
<sequence>MDGTDLKSLFIGILGTVIVMFVVAVYKKSRAKSLKDDIDLIDFEIEHLGKIRKSSVEMSRSSFKGIFAMFFLFGLANLIPLVFDLAGLGNLFRIPQMASLILWSAFVGVAYRWWQRYDNLKNYQEAIAKLESKRLVKEAKLKKLST</sequence>
<evidence type="ECO:0000256" key="1">
    <source>
        <dbReference type="SAM" id="Phobius"/>
    </source>
</evidence>
<proteinExistence type="predicted"/>
<reference evidence="2 3" key="1">
    <citation type="submission" date="2018-08" db="EMBL/GenBank/DDBJ databases">
        <title>Vibrio harveyi strains pathogenic to white snook Centropomus viridis Lockington (1877) and potential probiotic bacteria.</title>
        <authorList>
            <person name="Soto-Rodriguez S."/>
            <person name="Gomez-Gil B."/>
            <person name="Lozano-Olvera R."/>
        </authorList>
    </citation>
    <scope>NUCLEOTIDE SEQUENCE [LARGE SCALE GENOMIC DNA]</scope>
    <source>
        <strain evidence="2 3">CAIM 1508</strain>
    </source>
</reference>
<dbReference type="AlphaFoldDB" id="A0A8B3D741"/>
<evidence type="ECO:0000313" key="3">
    <source>
        <dbReference type="Proteomes" id="UP000253437"/>
    </source>
</evidence>
<comment type="caution">
    <text evidence="2">The sequence shown here is derived from an EMBL/GenBank/DDBJ whole genome shotgun (WGS) entry which is preliminary data.</text>
</comment>
<protein>
    <submittedName>
        <fullName evidence="2">Uncharacterized protein</fullName>
    </submittedName>
</protein>
<gene>
    <name evidence="2" type="ORF">DS957_029150</name>
</gene>
<evidence type="ECO:0000313" key="2">
    <source>
        <dbReference type="EMBL" id="RIV97854.1"/>
    </source>
</evidence>
<dbReference type="RefSeq" id="WP_047517177.1">
    <property type="nucleotide sequence ID" value="NZ_JAJIRZ010000030.1"/>
</dbReference>
<keyword evidence="1" id="KW-1133">Transmembrane helix</keyword>
<feature type="transmembrane region" description="Helical" evidence="1">
    <location>
        <begin position="94"/>
        <end position="114"/>
    </location>
</feature>